<dbReference type="Proteomes" id="UP000186914">
    <property type="component" value="Unassembled WGS sequence"/>
</dbReference>
<dbReference type="GO" id="GO:0016787">
    <property type="term" value="F:hydrolase activity"/>
    <property type="evidence" value="ECO:0007669"/>
    <property type="project" value="UniProtKB-KW"/>
</dbReference>
<keyword evidence="2" id="KW-0378">Hydrolase</keyword>
<dbReference type="InterPro" id="IPR029058">
    <property type="entry name" value="AB_hydrolase_fold"/>
</dbReference>
<keyword evidence="5" id="KW-1185">Reference proteome</keyword>
<dbReference type="SUPFAM" id="SSF53474">
    <property type="entry name" value="alpha/beta-Hydrolases"/>
    <property type="match status" value="1"/>
</dbReference>
<accession>A0A1N7DKT0</accession>
<dbReference type="EMBL" id="FTNO01000004">
    <property type="protein sequence ID" value="SIR76463.1"/>
    <property type="molecule type" value="Genomic_DNA"/>
</dbReference>
<dbReference type="PROSITE" id="PS01173">
    <property type="entry name" value="LIPASE_GDXG_HIS"/>
    <property type="match status" value="1"/>
</dbReference>
<dbReference type="Pfam" id="PF07859">
    <property type="entry name" value="Abhydrolase_3"/>
    <property type="match status" value="1"/>
</dbReference>
<dbReference type="Gene3D" id="3.40.50.1820">
    <property type="entry name" value="alpha/beta hydrolase"/>
    <property type="match status" value="1"/>
</dbReference>
<evidence type="ECO:0000259" key="3">
    <source>
        <dbReference type="Pfam" id="PF07859"/>
    </source>
</evidence>
<comment type="similarity">
    <text evidence="1">Belongs to the 'GDXG' lipolytic enzyme family.</text>
</comment>
<dbReference type="PANTHER" id="PTHR48081:SF8">
    <property type="entry name" value="ALPHA_BETA HYDROLASE FOLD-3 DOMAIN-CONTAINING PROTEIN-RELATED"/>
    <property type="match status" value="1"/>
</dbReference>
<dbReference type="AlphaFoldDB" id="A0A1N7DKT0"/>
<evidence type="ECO:0000256" key="2">
    <source>
        <dbReference type="ARBA" id="ARBA00022801"/>
    </source>
</evidence>
<name>A0A1N7DKT0_9EURY</name>
<evidence type="ECO:0000256" key="1">
    <source>
        <dbReference type="ARBA" id="ARBA00010515"/>
    </source>
</evidence>
<organism evidence="4 5">
    <name type="scientific">Haladaptatus litoreus</name>
    <dbReference type="NCBI Taxonomy" id="553468"/>
    <lineage>
        <taxon>Archaea</taxon>
        <taxon>Methanobacteriati</taxon>
        <taxon>Methanobacteriota</taxon>
        <taxon>Stenosarchaea group</taxon>
        <taxon>Halobacteria</taxon>
        <taxon>Halobacteriales</taxon>
        <taxon>Haladaptataceae</taxon>
        <taxon>Haladaptatus</taxon>
    </lineage>
</organism>
<evidence type="ECO:0000313" key="4">
    <source>
        <dbReference type="EMBL" id="SIR76463.1"/>
    </source>
</evidence>
<proteinExistence type="inferred from homology"/>
<dbReference type="PANTHER" id="PTHR48081">
    <property type="entry name" value="AB HYDROLASE SUPERFAMILY PROTEIN C4A8.06C"/>
    <property type="match status" value="1"/>
</dbReference>
<sequence length="311" mass="33878">MEADEIHPQAKRVLKRQQYFPLPHSERGLRFFRLYTRGIARIWNRNPPSVGKIVDRTIPDSDEPLEAKLYLPEGSGPFPTVVFFHGGGFVFGDLTTYDVLCRQLTRASGCAVLSVAYRLAPEHPFPAAVEDAYTAVKWAASNPSAIGSTGDLAVAGDSAGGNLAAVTSLMAAEQNGPEITHQALLYPAIGSEAGQPSVENHTGIVLDESDLEWFRDCYFDSKIHQRNPYADPINACDLSGVAPATVITAGFDPLRDGGKAYAERLVDDEVSVRHINYENMIHGFIMHRDIDRAREAIAAVGRDLADALLSS</sequence>
<protein>
    <submittedName>
        <fullName evidence="4">Acetyl esterase</fullName>
    </submittedName>
</protein>
<dbReference type="InterPro" id="IPR002168">
    <property type="entry name" value="Lipase_GDXG_HIS_AS"/>
</dbReference>
<evidence type="ECO:0000313" key="5">
    <source>
        <dbReference type="Proteomes" id="UP000186914"/>
    </source>
</evidence>
<dbReference type="InterPro" id="IPR013094">
    <property type="entry name" value="AB_hydrolase_3"/>
</dbReference>
<feature type="domain" description="Alpha/beta hydrolase fold-3" evidence="3">
    <location>
        <begin position="81"/>
        <end position="285"/>
    </location>
</feature>
<dbReference type="InterPro" id="IPR050300">
    <property type="entry name" value="GDXG_lipolytic_enzyme"/>
</dbReference>
<dbReference type="PROSITE" id="PS01174">
    <property type="entry name" value="LIPASE_GDXG_SER"/>
    <property type="match status" value="1"/>
</dbReference>
<dbReference type="InterPro" id="IPR033140">
    <property type="entry name" value="Lipase_GDXG_put_SER_AS"/>
</dbReference>
<gene>
    <name evidence="4" type="ORF">SAMN05421858_3709</name>
</gene>
<reference evidence="5" key="1">
    <citation type="submission" date="2017-01" db="EMBL/GenBank/DDBJ databases">
        <authorList>
            <person name="Varghese N."/>
            <person name="Submissions S."/>
        </authorList>
    </citation>
    <scope>NUCLEOTIDE SEQUENCE [LARGE SCALE GENOMIC DNA]</scope>
    <source>
        <strain evidence="5">CGMCC 1.7737</strain>
    </source>
</reference>
<dbReference type="RefSeq" id="WP_076431553.1">
    <property type="nucleotide sequence ID" value="NZ_FTNO01000004.1"/>
</dbReference>
<dbReference type="OrthoDB" id="33195at2157"/>